<dbReference type="Proteomes" id="UP001501321">
    <property type="component" value="Unassembled WGS sequence"/>
</dbReference>
<dbReference type="Pfam" id="PF02472">
    <property type="entry name" value="ExbD"/>
    <property type="match status" value="1"/>
</dbReference>
<keyword evidence="4 10" id="KW-0997">Cell inner membrane</keyword>
<dbReference type="InterPro" id="IPR014168">
    <property type="entry name" value="Tol-Pal_TolR"/>
</dbReference>
<evidence type="ECO:0000256" key="2">
    <source>
        <dbReference type="ARBA" id="ARBA00005811"/>
    </source>
</evidence>
<dbReference type="HAMAP" id="MF_02203">
    <property type="entry name" value="TolR"/>
    <property type="match status" value="1"/>
</dbReference>
<dbReference type="EMBL" id="BAABFC010000009">
    <property type="protein sequence ID" value="GAA4496204.1"/>
    <property type="molecule type" value="Genomic_DNA"/>
</dbReference>
<protein>
    <recommendedName>
        <fullName evidence="10">Tol-Pal system protein TolR</fullName>
    </recommendedName>
</protein>
<dbReference type="PANTHER" id="PTHR30558:SF7">
    <property type="entry name" value="TOL-PAL SYSTEM PROTEIN TOLR"/>
    <property type="match status" value="1"/>
</dbReference>
<evidence type="ECO:0000256" key="6">
    <source>
        <dbReference type="ARBA" id="ARBA00022692"/>
    </source>
</evidence>
<evidence type="ECO:0000313" key="12">
    <source>
        <dbReference type="Proteomes" id="UP001501321"/>
    </source>
</evidence>
<comment type="function">
    <text evidence="10">Part of the Tol-Pal system, which plays a role in outer membrane invagination during cell division and is important for maintaining outer membrane integrity.</text>
</comment>
<dbReference type="Gene3D" id="3.30.420.270">
    <property type="match status" value="1"/>
</dbReference>
<feature type="transmembrane region" description="Helical" evidence="10">
    <location>
        <begin position="20"/>
        <end position="39"/>
    </location>
</feature>
<comment type="caution">
    <text evidence="11">The sequence shown here is derived from an EMBL/GenBank/DDBJ whole genome shotgun (WGS) entry which is preliminary data.</text>
</comment>
<evidence type="ECO:0000256" key="10">
    <source>
        <dbReference type="HAMAP-Rule" id="MF_02203"/>
    </source>
</evidence>
<evidence type="ECO:0000256" key="8">
    <source>
        <dbReference type="ARBA" id="ARBA00023136"/>
    </source>
</evidence>
<evidence type="ECO:0000313" key="11">
    <source>
        <dbReference type="EMBL" id="GAA4496204.1"/>
    </source>
</evidence>
<organism evidence="11 12">
    <name type="scientific">Pseudaeromonas paramecii</name>
    <dbReference type="NCBI Taxonomy" id="2138166"/>
    <lineage>
        <taxon>Bacteria</taxon>
        <taxon>Pseudomonadati</taxon>
        <taxon>Pseudomonadota</taxon>
        <taxon>Gammaproteobacteria</taxon>
        <taxon>Aeromonadales</taxon>
        <taxon>Aeromonadaceae</taxon>
        <taxon>Pseudaeromonas</taxon>
    </lineage>
</organism>
<accession>A0ABP8Q4F2</accession>
<comment type="subcellular location">
    <subcellularLocation>
        <location evidence="10">Cell inner membrane</location>
        <topology evidence="10">Single-pass membrane protein</topology>
    </subcellularLocation>
    <subcellularLocation>
        <location evidence="1">Cell membrane</location>
        <topology evidence="1">Single-pass membrane protein</topology>
    </subcellularLocation>
</comment>
<keyword evidence="5 10" id="KW-0132">Cell division</keyword>
<proteinExistence type="inferred from homology"/>
<dbReference type="PANTHER" id="PTHR30558">
    <property type="entry name" value="EXBD MEMBRANE COMPONENT OF PMF-DRIVEN MACROMOLECULE IMPORT SYSTEM"/>
    <property type="match status" value="1"/>
</dbReference>
<dbReference type="InterPro" id="IPR003400">
    <property type="entry name" value="ExbD"/>
</dbReference>
<evidence type="ECO:0000256" key="4">
    <source>
        <dbReference type="ARBA" id="ARBA00022519"/>
    </source>
</evidence>
<evidence type="ECO:0000256" key="9">
    <source>
        <dbReference type="ARBA" id="ARBA00023306"/>
    </source>
</evidence>
<evidence type="ECO:0000256" key="5">
    <source>
        <dbReference type="ARBA" id="ARBA00022618"/>
    </source>
</evidence>
<dbReference type="RefSeq" id="WP_345010812.1">
    <property type="nucleotide sequence ID" value="NZ_BAABFC010000009.1"/>
</dbReference>
<sequence length="144" mass="15539">MQVHQRSKKRAVAEINVVPYIDVMLVLLIIFMATAPVIMQGVTVDLPQADSQPLSEDMTTPVVASVDATGRYFLDIGDSHKETMDLVDLAGQVAQYLRIHPDAPVVVQGDAKVPYESVVQLMAALKEAGVPSVGLMTEPPATKK</sequence>
<evidence type="ECO:0000256" key="7">
    <source>
        <dbReference type="ARBA" id="ARBA00022989"/>
    </source>
</evidence>
<keyword evidence="3 10" id="KW-1003">Cell membrane</keyword>
<dbReference type="NCBIfam" id="TIGR02801">
    <property type="entry name" value="tolR"/>
    <property type="match status" value="1"/>
</dbReference>
<gene>
    <name evidence="10 11" type="primary">tolR</name>
    <name evidence="11" type="ORF">GCM10023095_10730</name>
</gene>
<reference evidence="12" key="1">
    <citation type="journal article" date="2019" name="Int. J. Syst. Evol. Microbiol.">
        <title>The Global Catalogue of Microorganisms (GCM) 10K type strain sequencing project: providing services to taxonomists for standard genome sequencing and annotation.</title>
        <authorList>
            <consortium name="The Broad Institute Genomics Platform"/>
            <consortium name="The Broad Institute Genome Sequencing Center for Infectious Disease"/>
            <person name="Wu L."/>
            <person name="Ma J."/>
        </authorList>
    </citation>
    <scope>NUCLEOTIDE SEQUENCE [LARGE SCALE GENOMIC DNA]</scope>
    <source>
        <strain evidence="12">JCM 32226</strain>
    </source>
</reference>
<comment type="similarity">
    <text evidence="2 10">Belongs to the ExbD/TolR family.</text>
</comment>
<keyword evidence="6 10" id="KW-0812">Transmembrane</keyword>
<keyword evidence="7 10" id="KW-1133">Transmembrane helix</keyword>
<keyword evidence="12" id="KW-1185">Reference proteome</keyword>
<keyword evidence="9 10" id="KW-0131">Cell cycle</keyword>
<evidence type="ECO:0000256" key="3">
    <source>
        <dbReference type="ARBA" id="ARBA00022475"/>
    </source>
</evidence>
<keyword evidence="8 10" id="KW-0472">Membrane</keyword>
<comment type="subunit">
    <text evidence="10">The Tol-Pal system is composed of five core proteins: the inner membrane proteins TolA, TolQ and TolR, the periplasmic protein TolB and the outer membrane protein Pal. They form a network linking the inner and outer membranes and the peptidoglycan layer.</text>
</comment>
<evidence type="ECO:0000256" key="1">
    <source>
        <dbReference type="ARBA" id="ARBA00004162"/>
    </source>
</evidence>
<name>A0ABP8Q4F2_9GAMM</name>